<dbReference type="InterPro" id="IPR029602">
    <property type="entry name" value="IFT74"/>
</dbReference>
<organism evidence="1 2">
    <name type="scientific">Octopus sinensis</name>
    <name type="common">East Asian common octopus</name>
    <dbReference type="NCBI Taxonomy" id="2607531"/>
    <lineage>
        <taxon>Eukaryota</taxon>
        <taxon>Metazoa</taxon>
        <taxon>Spiralia</taxon>
        <taxon>Lophotrochozoa</taxon>
        <taxon>Mollusca</taxon>
        <taxon>Cephalopoda</taxon>
        <taxon>Coleoidea</taxon>
        <taxon>Octopodiformes</taxon>
        <taxon>Octopoda</taxon>
        <taxon>Incirrata</taxon>
        <taxon>Octopodidae</taxon>
        <taxon>Octopus</taxon>
    </lineage>
</organism>
<dbReference type="AlphaFoldDB" id="A0A6P7U4L4"/>
<keyword evidence="1" id="KW-1185">Reference proteome</keyword>
<dbReference type="GO" id="GO:0005929">
    <property type="term" value="C:cilium"/>
    <property type="evidence" value="ECO:0007669"/>
    <property type="project" value="TreeGrafter"/>
</dbReference>
<dbReference type="GO" id="GO:0030992">
    <property type="term" value="C:intraciliary transport particle B"/>
    <property type="evidence" value="ECO:0007669"/>
    <property type="project" value="InterPro"/>
</dbReference>
<proteinExistence type="predicted"/>
<dbReference type="KEGG" id="osn:115229680"/>
<reference evidence="2" key="1">
    <citation type="submission" date="2025-08" db="UniProtKB">
        <authorList>
            <consortium name="RefSeq"/>
        </authorList>
    </citation>
    <scope>IDENTIFICATION</scope>
</reference>
<name>A0A6P7U4L4_9MOLL</name>
<dbReference type="InterPro" id="IPR024930">
    <property type="entry name" value="Skp_dom_sf"/>
</dbReference>
<dbReference type="GO" id="GO:0048487">
    <property type="term" value="F:beta-tubulin binding"/>
    <property type="evidence" value="ECO:0007669"/>
    <property type="project" value="InterPro"/>
</dbReference>
<gene>
    <name evidence="2" type="primary">LOC115229680</name>
</gene>
<dbReference type="GO" id="GO:0035735">
    <property type="term" value="P:intraciliary transport involved in cilium assembly"/>
    <property type="evidence" value="ECO:0007669"/>
    <property type="project" value="TreeGrafter"/>
</dbReference>
<dbReference type="RefSeq" id="XP_029655856.1">
    <property type="nucleotide sequence ID" value="XM_029799996.1"/>
</dbReference>
<dbReference type="SUPFAM" id="SSF111384">
    <property type="entry name" value="OmpH-like"/>
    <property type="match status" value="1"/>
</dbReference>
<dbReference type="Proteomes" id="UP000515154">
    <property type="component" value="Unplaced"/>
</dbReference>
<accession>A0A6P7U4L4</accession>
<evidence type="ECO:0000313" key="2">
    <source>
        <dbReference type="RefSeq" id="XP_029655856.1"/>
    </source>
</evidence>
<sequence>MQNDMKNISNSGISVTNLLAESESRNSELEKLKNIEEQIAAEAQILQFEYNQMQSSIPLLSDFDKLKQDFIEKTQKIQEDIDMFNRSEKIYDSFLEGIAEEIKSITTKLSGNKNYKYIYSMKKRLKHLTESNYTYKQG</sequence>
<dbReference type="PANTHER" id="PTHR31432:SF0">
    <property type="entry name" value="INTRAFLAGELLAR TRANSPORT PROTEIN 74 HOMOLOG"/>
    <property type="match status" value="1"/>
</dbReference>
<evidence type="ECO:0000313" key="1">
    <source>
        <dbReference type="Proteomes" id="UP000515154"/>
    </source>
</evidence>
<dbReference type="PANTHER" id="PTHR31432">
    <property type="entry name" value="INTRAFLAGELLAR TRANSPORT PROTEIN 74 HOMOLOG"/>
    <property type="match status" value="1"/>
</dbReference>
<protein>
    <submittedName>
        <fullName evidence="2">Uncharacterized protein LOC115229680</fullName>
    </submittedName>
</protein>